<dbReference type="Proteomes" id="UP000008080">
    <property type="component" value="Chromosome"/>
</dbReference>
<dbReference type="RefSeq" id="WP_011166024.1">
    <property type="nucleotide sequence ID" value="NC_005363.1"/>
</dbReference>
<name>Q6MH46_BDEBA</name>
<dbReference type="HOGENOM" id="CLU_2354131_0_0_7"/>
<gene>
    <name evidence="1" type="ordered locus">Bd3714</name>
</gene>
<protein>
    <submittedName>
        <fullName evidence="1">Uncharacterized protein</fullName>
    </submittedName>
</protein>
<dbReference type="EMBL" id="BX842656">
    <property type="protein sequence ID" value="CAE81081.1"/>
    <property type="molecule type" value="Genomic_DNA"/>
</dbReference>
<dbReference type="AlphaFoldDB" id="Q6MH46"/>
<reference evidence="1 2" key="1">
    <citation type="journal article" date="2004" name="Science">
        <title>A predator unmasked: life cycle of Bdellovibrio bacteriovorus from a genomic perspective.</title>
        <authorList>
            <person name="Rendulic S."/>
            <person name="Jagtap P."/>
            <person name="Rosinus A."/>
            <person name="Eppinger M."/>
            <person name="Baar C."/>
            <person name="Lanz C."/>
            <person name="Keller H."/>
            <person name="Lambert C."/>
            <person name="Evans K.J."/>
            <person name="Goesmann A."/>
            <person name="Meyer F."/>
            <person name="Sockett R.E."/>
            <person name="Schuster S.C."/>
        </authorList>
    </citation>
    <scope>NUCLEOTIDE SEQUENCE [LARGE SCALE GENOMIC DNA]</scope>
    <source>
        <strain evidence="2">ATCC 15356 / DSM 50701 / NCIMB 9529 / HD100</strain>
    </source>
</reference>
<organism evidence="1 2">
    <name type="scientific">Bdellovibrio bacteriovorus (strain ATCC 15356 / DSM 50701 / NCIMB 9529 / HD100)</name>
    <dbReference type="NCBI Taxonomy" id="264462"/>
    <lineage>
        <taxon>Bacteria</taxon>
        <taxon>Pseudomonadati</taxon>
        <taxon>Bdellovibrionota</taxon>
        <taxon>Bdellovibrionia</taxon>
        <taxon>Bdellovibrionales</taxon>
        <taxon>Pseudobdellovibrionaceae</taxon>
        <taxon>Bdellovibrio</taxon>
    </lineage>
</organism>
<sequence length="100" mass="11721">MNALMRKKKEWEFQNERYFMSLVETSADVSVESVKKAGQVTSFLLYLAYKSTRMMLALASWTINGPKLVRYSNPEKSFETLETEIMLLETRLQNPFSLQR</sequence>
<evidence type="ECO:0000313" key="2">
    <source>
        <dbReference type="Proteomes" id="UP000008080"/>
    </source>
</evidence>
<dbReference type="GeneID" id="93014497"/>
<dbReference type="KEGG" id="bba:Bd3714"/>
<accession>Q6MH46</accession>
<evidence type="ECO:0000313" key="1">
    <source>
        <dbReference type="EMBL" id="CAE81081.1"/>
    </source>
</evidence>
<proteinExistence type="predicted"/>
<keyword evidence="2" id="KW-1185">Reference proteome</keyword>